<evidence type="ECO:0000313" key="1">
    <source>
        <dbReference type="EMBL" id="VVA31618.1"/>
    </source>
</evidence>
<evidence type="ECO:0000313" key="2">
    <source>
        <dbReference type="Proteomes" id="UP000327085"/>
    </source>
</evidence>
<dbReference type="AlphaFoldDB" id="A0A5E4FVW4"/>
<dbReference type="Proteomes" id="UP000327085">
    <property type="component" value="Chromosome 1"/>
</dbReference>
<dbReference type="InParanoid" id="A0A5E4FVW4"/>
<gene>
    <name evidence="1" type="ORF">ALMOND_2B009252</name>
</gene>
<feature type="non-terminal residue" evidence="1">
    <location>
        <position position="1"/>
    </location>
</feature>
<feature type="non-terminal residue" evidence="1">
    <location>
        <position position="63"/>
    </location>
</feature>
<accession>A0A5E4FVW4</accession>
<name>A0A5E4FVW4_PRUDU</name>
<reference evidence="2" key="1">
    <citation type="journal article" date="2020" name="Plant J.">
        <title>Transposons played a major role in the diversification between the closely related almond and peach genomes: results from the almond genome sequence.</title>
        <authorList>
            <person name="Alioto T."/>
            <person name="Alexiou K.G."/>
            <person name="Bardil A."/>
            <person name="Barteri F."/>
            <person name="Castanera R."/>
            <person name="Cruz F."/>
            <person name="Dhingra A."/>
            <person name="Duval H."/>
            <person name="Fernandez I Marti A."/>
            <person name="Frias L."/>
            <person name="Galan B."/>
            <person name="Garcia J.L."/>
            <person name="Howad W."/>
            <person name="Gomez-Garrido J."/>
            <person name="Gut M."/>
            <person name="Julca I."/>
            <person name="Morata J."/>
            <person name="Puigdomenech P."/>
            <person name="Ribeca P."/>
            <person name="Rubio Cabetas M.J."/>
            <person name="Vlasova A."/>
            <person name="Wirthensohn M."/>
            <person name="Garcia-Mas J."/>
            <person name="Gabaldon T."/>
            <person name="Casacuberta J.M."/>
            <person name="Arus P."/>
        </authorList>
    </citation>
    <scope>NUCLEOTIDE SEQUENCE [LARGE SCALE GENOMIC DNA]</scope>
    <source>
        <strain evidence="2">cv. Texas</strain>
    </source>
</reference>
<sequence length="63" mass="6674">IGRSRGGLEQQTPTAKAGGTAMKLAAEQLCFSKLTKEMTNHLKPLFITSNFGGVPIPKVMVDG</sequence>
<organism evidence="1 2">
    <name type="scientific">Prunus dulcis</name>
    <name type="common">Almond</name>
    <name type="synonym">Amygdalus dulcis</name>
    <dbReference type="NCBI Taxonomy" id="3755"/>
    <lineage>
        <taxon>Eukaryota</taxon>
        <taxon>Viridiplantae</taxon>
        <taxon>Streptophyta</taxon>
        <taxon>Embryophyta</taxon>
        <taxon>Tracheophyta</taxon>
        <taxon>Spermatophyta</taxon>
        <taxon>Magnoliopsida</taxon>
        <taxon>eudicotyledons</taxon>
        <taxon>Gunneridae</taxon>
        <taxon>Pentapetalae</taxon>
        <taxon>rosids</taxon>
        <taxon>fabids</taxon>
        <taxon>Rosales</taxon>
        <taxon>Rosaceae</taxon>
        <taxon>Amygdaloideae</taxon>
        <taxon>Amygdaleae</taxon>
        <taxon>Prunus</taxon>
    </lineage>
</organism>
<proteinExistence type="predicted"/>
<dbReference type="EMBL" id="CABIKO010000221">
    <property type="protein sequence ID" value="VVA31618.1"/>
    <property type="molecule type" value="Genomic_DNA"/>
</dbReference>
<protein>
    <submittedName>
        <fullName evidence="1">PREDICTED: LOC110745843</fullName>
    </submittedName>
</protein>
<dbReference type="Gramene" id="VVA31618">
    <property type="protein sequence ID" value="VVA31618"/>
    <property type="gene ID" value="Prudul26B009252"/>
</dbReference>